<evidence type="ECO:0000256" key="2">
    <source>
        <dbReference type="SAM" id="Phobius"/>
    </source>
</evidence>
<feature type="region of interest" description="Disordered" evidence="1">
    <location>
        <begin position="29"/>
        <end position="54"/>
    </location>
</feature>
<reference evidence="3" key="2">
    <citation type="submission" date="2021-08" db="EMBL/GenBank/DDBJ databases">
        <authorList>
            <person name="Tani A."/>
            <person name="Ola A."/>
            <person name="Ogura Y."/>
            <person name="Katsura K."/>
            <person name="Hayashi T."/>
        </authorList>
    </citation>
    <scope>NUCLEOTIDE SEQUENCE</scope>
    <source>
        <strain evidence="3">KCTC 52305</strain>
    </source>
</reference>
<reference evidence="3" key="1">
    <citation type="journal article" date="2021" name="Front. Microbiol.">
        <title>Comprehensive Comparative Genomics and Phenotyping of Methylobacterium Species.</title>
        <authorList>
            <person name="Alessa O."/>
            <person name="Ogura Y."/>
            <person name="Fujitani Y."/>
            <person name="Takami H."/>
            <person name="Hayashi T."/>
            <person name="Sahin N."/>
            <person name="Tani A."/>
        </authorList>
    </citation>
    <scope>NUCLEOTIDE SEQUENCE</scope>
    <source>
        <strain evidence="3">KCTC 52305</strain>
    </source>
</reference>
<protein>
    <recommendedName>
        <fullName evidence="5">DUF4129 domain-containing protein</fullName>
    </recommendedName>
</protein>
<organism evidence="3 4">
    <name type="scientific">Methylobacterium crusticola</name>
    <dbReference type="NCBI Taxonomy" id="1697972"/>
    <lineage>
        <taxon>Bacteria</taxon>
        <taxon>Pseudomonadati</taxon>
        <taxon>Pseudomonadota</taxon>
        <taxon>Alphaproteobacteria</taxon>
        <taxon>Hyphomicrobiales</taxon>
        <taxon>Methylobacteriaceae</taxon>
        <taxon>Methylobacterium</taxon>
    </lineage>
</organism>
<proteinExistence type="predicted"/>
<sequence>MSEPRDPPVRGLALLAALAAAELLRLSGPLRPGRPAGPAPEAPDGPHNPAGFEARDVDAGRTALVVLGLAGSVASAIVAVAVMMHLFRAWNVAGTPALTPQQTAVIRPPPPNLQGAPYRDLARQEARERGLVDGYGYVDAGRSRARIPVERAMALMAGRPLDPPAPAAPPAAGPDAAPRP</sequence>
<keyword evidence="2" id="KW-1133">Transmembrane helix</keyword>
<keyword evidence="2" id="KW-0472">Membrane</keyword>
<dbReference type="Proteomes" id="UP001055167">
    <property type="component" value="Unassembled WGS sequence"/>
</dbReference>
<keyword evidence="4" id="KW-1185">Reference proteome</keyword>
<accession>A0ABQ4QRF0</accession>
<dbReference type="EMBL" id="BPQH01000002">
    <property type="protein sequence ID" value="GJD47877.1"/>
    <property type="molecule type" value="Genomic_DNA"/>
</dbReference>
<evidence type="ECO:0000313" key="3">
    <source>
        <dbReference type="EMBL" id="GJD47877.1"/>
    </source>
</evidence>
<dbReference type="RefSeq" id="WP_128563902.1">
    <property type="nucleotide sequence ID" value="NZ_BPQH01000002.1"/>
</dbReference>
<gene>
    <name evidence="3" type="ORF">OPKNFCMD_0589</name>
</gene>
<feature type="region of interest" description="Disordered" evidence="1">
    <location>
        <begin position="158"/>
        <end position="180"/>
    </location>
</feature>
<evidence type="ECO:0008006" key="5">
    <source>
        <dbReference type="Google" id="ProtNLM"/>
    </source>
</evidence>
<feature type="compositionally biased region" description="Pro residues" evidence="1">
    <location>
        <begin position="161"/>
        <end position="180"/>
    </location>
</feature>
<comment type="caution">
    <text evidence="3">The sequence shown here is derived from an EMBL/GenBank/DDBJ whole genome shotgun (WGS) entry which is preliminary data.</text>
</comment>
<name>A0ABQ4QRF0_9HYPH</name>
<keyword evidence="2" id="KW-0812">Transmembrane</keyword>
<evidence type="ECO:0000313" key="4">
    <source>
        <dbReference type="Proteomes" id="UP001055167"/>
    </source>
</evidence>
<feature type="transmembrane region" description="Helical" evidence="2">
    <location>
        <begin position="63"/>
        <end position="87"/>
    </location>
</feature>
<evidence type="ECO:0000256" key="1">
    <source>
        <dbReference type="SAM" id="MobiDB-lite"/>
    </source>
</evidence>